<name>U5E9E8_NOCAS</name>
<reference evidence="2 3" key="1">
    <citation type="journal article" date="2014" name="BMC Genomics">
        <title>Genome based analysis of type-I polyketide synthase and nonribosomal peptide synthetase gene clusters in seven strains of five representative Nocardia species.</title>
        <authorList>
            <person name="Komaki H."/>
            <person name="Ichikawa N."/>
            <person name="Hosoyama A."/>
            <person name="Takahashi-Nakaguchi A."/>
            <person name="Matsuzawa T."/>
            <person name="Suzuki K."/>
            <person name="Fujita N."/>
            <person name="Gonoi T."/>
        </authorList>
    </citation>
    <scope>NUCLEOTIDE SEQUENCE [LARGE SCALE GENOMIC DNA]</scope>
    <source>
        <strain evidence="2 3">NBRC 15531</strain>
    </source>
</reference>
<evidence type="ECO:0000256" key="1">
    <source>
        <dbReference type="SAM" id="MobiDB-lite"/>
    </source>
</evidence>
<dbReference type="eggNOG" id="ENOG50304BR">
    <property type="taxonomic scope" value="Bacteria"/>
</dbReference>
<proteinExistence type="predicted"/>
<keyword evidence="3" id="KW-1185">Reference proteome</keyword>
<organism evidence="2 3">
    <name type="scientific">Nocardia asteroides NBRC 15531</name>
    <dbReference type="NCBI Taxonomy" id="1110697"/>
    <lineage>
        <taxon>Bacteria</taxon>
        <taxon>Bacillati</taxon>
        <taxon>Actinomycetota</taxon>
        <taxon>Actinomycetes</taxon>
        <taxon>Mycobacteriales</taxon>
        <taxon>Nocardiaceae</taxon>
        <taxon>Nocardia</taxon>
    </lineage>
</organism>
<gene>
    <name evidence="2" type="ORF">NCAST_05_02200</name>
</gene>
<feature type="region of interest" description="Disordered" evidence="1">
    <location>
        <begin position="44"/>
        <end position="89"/>
    </location>
</feature>
<protein>
    <submittedName>
        <fullName evidence="2">Uncharacterized protein</fullName>
    </submittedName>
</protein>
<feature type="compositionally biased region" description="Polar residues" evidence="1">
    <location>
        <begin position="44"/>
        <end position="70"/>
    </location>
</feature>
<comment type="caution">
    <text evidence="2">The sequence shown here is derived from an EMBL/GenBank/DDBJ whole genome shotgun (WGS) entry which is preliminary data.</text>
</comment>
<dbReference type="Proteomes" id="UP000017048">
    <property type="component" value="Unassembled WGS sequence"/>
</dbReference>
<dbReference type="EMBL" id="BAFO02000005">
    <property type="protein sequence ID" value="GAD81784.1"/>
    <property type="molecule type" value="Genomic_DNA"/>
</dbReference>
<sequence>MQQMSRSQAALQGVVMATQGWFNHYDDPDEFWDDEPLTQWKASWRSTNGSADRHSTPPTAQEFRTNSSLWPESVARNAGAVNERQQRSGSSFVSMDIDHGFLPVRLDFRTGWSR</sequence>
<dbReference type="STRING" id="1824.SAMN05444423_10778"/>
<evidence type="ECO:0000313" key="2">
    <source>
        <dbReference type="EMBL" id="GAD81784.1"/>
    </source>
</evidence>
<dbReference type="AlphaFoldDB" id="U5E9E8"/>
<accession>U5E9E8</accession>
<evidence type="ECO:0000313" key="3">
    <source>
        <dbReference type="Proteomes" id="UP000017048"/>
    </source>
</evidence>